<dbReference type="Pfam" id="PF13489">
    <property type="entry name" value="Methyltransf_23"/>
    <property type="match status" value="1"/>
</dbReference>
<dbReference type="CDD" id="cd02440">
    <property type="entry name" value="AdoMet_MTases"/>
    <property type="match status" value="1"/>
</dbReference>
<dbReference type="EMBL" id="FUYY01000003">
    <property type="protein sequence ID" value="SKB60420.1"/>
    <property type="molecule type" value="Genomic_DNA"/>
</dbReference>
<gene>
    <name evidence="1" type="ORF">SAMN05660776_2039</name>
</gene>
<dbReference type="OrthoDB" id="9770553at2"/>
<dbReference type="PANTHER" id="PTHR43861">
    <property type="entry name" value="TRANS-ACONITATE 2-METHYLTRANSFERASE-RELATED"/>
    <property type="match status" value="1"/>
</dbReference>
<organism evidence="1 2">
    <name type="scientific">Salegentibacter holothuriorum</name>
    <dbReference type="NCBI Taxonomy" id="241145"/>
    <lineage>
        <taxon>Bacteria</taxon>
        <taxon>Pseudomonadati</taxon>
        <taxon>Bacteroidota</taxon>
        <taxon>Flavobacteriia</taxon>
        <taxon>Flavobacteriales</taxon>
        <taxon>Flavobacteriaceae</taxon>
        <taxon>Salegentibacter</taxon>
    </lineage>
</organism>
<dbReference type="InterPro" id="IPR029063">
    <property type="entry name" value="SAM-dependent_MTases_sf"/>
</dbReference>
<protein>
    <submittedName>
        <fullName evidence="1">Methyltransferase domain-containing protein</fullName>
    </submittedName>
</protein>
<keyword evidence="1" id="KW-0808">Transferase</keyword>
<keyword evidence="2" id="KW-1185">Reference proteome</keyword>
<name>A0A1T5CMP0_9FLAO</name>
<accession>A0A1T5CMP0</accession>
<dbReference type="RefSeq" id="WP_079720903.1">
    <property type="nucleotide sequence ID" value="NZ_FUYY01000003.1"/>
</dbReference>
<dbReference type="AlphaFoldDB" id="A0A1T5CMP0"/>
<proteinExistence type="predicted"/>
<evidence type="ECO:0000313" key="2">
    <source>
        <dbReference type="Proteomes" id="UP000190230"/>
    </source>
</evidence>
<dbReference type="GO" id="GO:0032259">
    <property type="term" value="P:methylation"/>
    <property type="evidence" value="ECO:0007669"/>
    <property type="project" value="UniProtKB-KW"/>
</dbReference>
<evidence type="ECO:0000313" key="1">
    <source>
        <dbReference type="EMBL" id="SKB60420.1"/>
    </source>
</evidence>
<dbReference type="GO" id="GO:0008168">
    <property type="term" value="F:methyltransferase activity"/>
    <property type="evidence" value="ECO:0007669"/>
    <property type="project" value="UniProtKB-KW"/>
</dbReference>
<dbReference type="SUPFAM" id="SSF53335">
    <property type="entry name" value="S-adenosyl-L-methionine-dependent methyltransferases"/>
    <property type="match status" value="1"/>
</dbReference>
<dbReference type="Proteomes" id="UP000190230">
    <property type="component" value="Unassembled WGS sequence"/>
</dbReference>
<reference evidence="2" key="1">
    <citation type="submission" date="2017-02" db="EMBL/GenBank/DDBJ databases">
        <authorList>
            <person name="Varghese N."/>
            <person name="Submissions S."/>
        </authorList>
    </citation>
    <scope>NUCLEOTIDE SEQUENCE [LARGE SCALE GENOMIC DNA]</scope>
    <source>
        <strain evidence="2">DSM 23405</strain>
    </source>
</reference>
<sequence length="268" mass="31720">MNREREEINKRQRDFYQNFDKNLPSKVWSYFRNKALNSLKKQIGVEKDIYNLHQSWFGDLSQKKVLDLGCYAGNVLSMDLAQHSKKYLGIDLSPKGIAIFNRRLENVDGASAEVMDFLSEEFKEKDFDLIYAYGVLHHFKDVDELISKLLEKLAPGGEIISYDPLQTSKPIKFLRNIYRPFQSDRDWEWPFSKKTYYKFEKAFDVKERRGVLGKAKWNALIGVLPLSDEKKLKRAKTWHREDWESSLISDEHMFSCMHLSMRMKKRQS</sequence>
<dbReference type="STRING" id="241145.SAMN05660776_2039"/>
<keyword evidence="1" id="KW-0489">Methyltransferase</keyword>
<dbReference type="Gene3D" id="3.40.50.150">
    <property type="entry name" value="Vaccinia Virus protein VP39"/>
    <property type="match status" value="1"/>
</dbReference>